<evidence type="ECO:0000256" key="6">
    <source>
        <dbReference type="ARBA" id="ARBA00022553"/>
    </source>
</evidence>
<protein>
    <recommendedName>
        <fullName evidence="18">Virulence sensor protein BvgS</fullName>
        <ecNumber evidence="3">2.7.13.3</ecNumber>
    </recommendedName>
</protein>
<dbReference type="PANTHER" id="PTHR43047">
    <property type="entry name" value="TWO-COMPONENT HISTIDINE PROTEIN KINASE"/>
    <property type="match status" value="1"/>
</dbReference>
<organism evidence="24 25">
    <name type="scientific">Burkholderia ubonensis</name>
    <dbReference type="NCBI Taxonomy" id="101571"/>
    <lineage>
        <taxon>Bacteria</taxon>
        <taxon>Pseudomonadati</taxon>
        <taxon>Pseudomonadota</taxon>
        <taxon>Betaproteobacteria</taxon>
        <taxon>Burkholderiales</taxon>
        <taxon>Burkholderiaceae</taxon>
        <taxon>Burkholderia</taxon>
        <taxon>Burkholderia cepacia complex</taxon>
    </lineage>
</organism>
<comment type="caution">
    <text evidence="24">The sequence shown here is derived from an EMBL/GenBank/DDBJ whole genome shotgun (WGS) entry which is preliminary data.</text>
</comment>
<feature type="transmembrane region" description="Helical" evidence="21">
    <location>
        <begin position="31"/>
        <end position="52"/>
    </location>
</feature>
<dbReference type="PRINTS" id="PR00344">
    <property type="entry name" value="BCTRLSENSOR"/>
</dbReference>
<keyword evidence="8 21" id="KW-0812">Transmembrane</keyword>
<accession>A0AAW3N822</accession>
<dbReference type="InterPro" id="IPR003594">
    <property type="entry name" value="HATPase_dom"/>
</dbReference>
<keyword evidence="4" id="KW-1003">Cell membrane</keyword>
<dbReference type="Pfam" id="PF00072">
    <property type="entry name" value="Response_reg"/>
    <property type="match status" value="1"/>
</dbReference>
<dbReference type="FunFam" id="1.10.287.130:FF:000004">
    <property type="entry name" value="Ethylene receptor 1"/>
    <property type="match status" value="1"/>
</dbReference>
<evidence type="ECO:0000256" key="16">
    <source>
        <dbReference type="ARBA" id="ARBA00023136"/>
    </source>
</evidence>
<evidence type="ECO:0000256" key="2">
    <source>
        <dbReference type="ARBA" id="ARBA00004429"/>
    </source>
</evidence>
<feature type="domain" description="Histidine kinase" evidence="22">
    <location>
        <begin position="526"/>
        <end position="747"/>
    </location>
</feature>
<dbReference type="SUPFAM" id="SSF55874">
    <property type="entry name" value="ATPase domain of HSP90 chaperone/DNA topoisomerase II/histidine kinase"/>
    <property type="match status" value="1"/>
</dbReference>
<dbReference type="InterPro" id="IPR036097">
    <property type="entry name" value="HisK_dim/P_sf"/>
</dbReference>
<dbReference type="EC" id="2.7.13.3" evidence="3"/>
<keyword evidence="11 24" id="KW-0418">Kinase</keyword>
<keyword evidence="7" id="KW-0808">Transferase</keyword>
<dbReference type="Gene3D" id="3.30.450.20">
    <property type="entry name" value="PAS domain"/>
    <property type="match status" value="1"/>
</dbReference>
<dbReference type="InterPro" id="IPR008207">
    <property type="entry name" value="Sig_transdc_His_kin_Hpt_dom"/>
</dbReference>
<sequence length="1033" mass="112193">MPRKLKRLAAHAASTGRKAFDPSRVRRQQQLLLYGGGVAVTLFILVCAALVVRLDVQDYRSQARATFLQREVRFFAALQTIDRLLATYGDMAEQSWNRAVRPSAALLRTFSADNGRLIVRAASGVECAFMLAGIRADRPAESYARYLGAVLAQVGTNSRIRPQAAGDDPAGGYLLGLDSPFLGVMGPRLVARALLLPPDTDVTTLIPALMPTGEAKQKPGMDGRTFSLDRRFDPVAGRTVLRFARRLDDATGRPFGWLVFNGMFSLDDAMSPRSDDEDIAVVDTDRNVVFGRLRDPALVGHALSGPRDPSGERAIVHRIGTRFVISNRLSDTGLVMITSFSWRSVMKATIVGVSVTLGAALFGIILLWSAIVVFDRRALRPANRRAIRLIESEAFNRTLIRHAPAGLLLLSLADGETVVRNDAVLAYNSGVLGLPIGKRIWHAYRERHADAGDRRRVMQQELAVDREDHGTAYLAAHVVRTKFRGVDVLLCTLTDVTARKLTEDKLRDAREAAESANRAKSTFLATMSHEIRTPLNAIIGNLELMARASLPSPERRRLKTIVSSSDALLRVINDVLDLSKAESNQMVLECIPFDLRDLLRDVAAIFRPVADAKHLTLDCRMAADLADGYLGDPTRLRQLVSNLVGNAIKFTKRGGVTIDARVTTDATGARRVAIAVRDTGIGIPEDSMPTLFDIYIQTDASIYRRFGGTGLGLPLCKRIVTLMGGELKVDSRLGEGATFTVVLPLADAPRGWQADAPDLAAFADAARGNGSTYESDEDANETAGAETDASAEDDDEPLSVLVAEDHPASRALLRDQLDALRYDATIVSDGVEAMRAFFEHSFDVVLTDLGMPKLDGFALANFLREQRATVPVIAMTAHATDEDRRRCEQAGAVEVVLKPLSIDALEAVLRRHGGRRVAASGAAKASAHDGPPVVTDEMRQTLHAETLRSLAVIEQALSENEIESIKIELHSMRGGFAMAGDVEARDACARAEGALAKGGIEAMKAAWPAFEARIEYALERLSGSGPRESPESI</sequence>
<dbReference type="SMART" id="SM00387">
    <property type="entry name" value="HATPase_c"/>
    <property type="match status" value="1"/>
</dbReference>
<evidence type="ECO:0000256" key="5">
    <source>
        <dbReference type="ARBA" id="ARBA00022519"/>
    </source>
</evidence>
<evidence type="ECO:0000313" key="25">
    <source>
        <dbReference type="Proteomes" id="UP000056732"/>
    </source>
</evidence>
<evidence type="ECO:0000256" key="4">
    <source>
        <dbReference type="ARBA" id="ARBA00022475"/>
    </source>
</evidence>
<dbReference type="InterPro" id="IPR011006">
    <property type="entry name" value="CheY-like_superfamily"/>
</dbReference>
<evidence type="ECO:0000313" key="24">
    <source>
        <dbReference type="EMBL" id="KVT47653.1"/>
    </source>
</evidence>
<keyword evidence="6 19" id="KW-0597">Phosphoprotein</keyword>
<keyword evidence="5" id="KW-0997">Cell inner membrane</keyword>
<dbReference type="InterPro" id="IPR036641">
    <property type="entry name" value="HPT_dom_sf"/>
</dbReference>
<evidence type="ECO:0000259" key="23">
    <source>
        <dbReference type="PROSITE" id="PS50110"/>
    </source>
</evidence>
<evidence type="ECO:0000256" key="21">
    <source>
        <dbReference type="SAM" id="Phobius"/>
    </source>
</evidence>
<evidence type="ECO:0000256" key="15">
    <source>
        <dbReference type="ARBA" id="ARBA00023026"/>
    </source>
</evidence>
<evidence type="ECO:0000256" key="10">
    <source>
        <dbReference type="ARBA" id="ARBA00022741"/>
    </source>
</evidence>
<keyword evidence="16 21" id="KW-0472">Membrane</keyword>
<dbReference type="CDD" id="cd17546">
    <property type="entry name" value="REC_hyHK_CKI1_RcsC-like"/>
    <property type="match status" value="1"/>
</dbReference>
<dbReference type="SMART" id="SM00388">
    <property type="entry name" value="HisKA"/>
    <property type="match status" value="1"/>
</dbReference>
<dbReference type="SMART" id="SM00448">
    <property type="entry name" value="REC"/>
    <property type="match status" value="1"/>
</dbReference>
<dbReference type="InterPro" id="IPR036890">
    <property type="entry name" value="HATPase_C_sf"/>
</dbReference>
<dbReference type="PROSITE" id="PS50109">
    <property type="entry name" value="HIS_KIN"/>
    <property type="match status" value="1"/>
</dbReference>
<evidence type="ECO:0000256" key="20">
    <source>
        <dbReference type="SAM" id="MobiDB-lite"/>
    </source>
</evidence>
<dbReference type="FunFam" id="3.30.565.10:FF:000010">
    <property type="entry name" value="Sensor histidine kinase RcsC"/>
    <property type="match status" value="1"/>
</dbReference>
<evidence type="ECO:0000256" key="12">
    <source>
        <dbReference type="ARBA" id="ARBA00022840"/>
    </source>
</evidence>
<evidence type="ECO:0000256" key="7">
    <source>
        <dbReference type="ARBA" id="ARBA00022679"/>
    </source>
</evidence>
<evidence type="ECO:0000256" key="13">
    <source>
        <dbReference type="ARBA" id="ARBA00022989"/>
    </source>
</evidence>
<evidence type="ECO:0000256" key="11">
    <source>
        <dbReference type="ARBA" id="ARBA00022777"/>
    </source>
</evidence>
<evidence type="ECO:0000256" key="9">
    <source>
        <dbReference type="ARBA" id="ARBA00022729"/>
    </source>
</evidence>
<evidence type="ECO:0000256" key="14">
    <source>
        <dbReference type="ARBA" id="ARBA00023012"/>
    </source>
</evidence>
<comment type="function">
    <text evidence="17">Member of the two-component regulatory system BvgS/BvgA. Phosphorylates BvgA via a four-step phosphorelay in response to environmental signals.</text>
</comment>
<dbReference type="GO" id="GO:0000155">
    <property type="term" value="F:phosphorelay sensor kinase activity"/>
    <property type="evidence" value="ECO:0007669"/>
    <property type="project" value="InterPro"/>
</dbReference>
<proteinExistence type="predicted"/>
<feature type="modified residue" description="4-aspartylphosphate" evidence="19">
    <location>
        <position position="848"/>
    </location>
</feature>
<gene>
    <name evidence="24" type="ORF">WK53_13245</name>
</gene>
<dbReference type="GO" id="GO:0005524">
    <property type="term" value="F:ATP binding"/>
    <property type="evidence" value="ECO:0007669"/>
    <property type="project" value="UniProtKB-KW"/>
</dbReference>
<evidence type="ECO:0000256" key="17">
    <source>
        <dbReference type="ARBA" id="ARBA00058004"/>
    </source>
</evidence>
<feature type="domain" description="Response regulatory" evidence="23">
    <location>
        <begin position="799"/>
        <end position="913"/>
    </location>
</feature>
<dbReference type="InterPro" id="IPR003661">
    <property type="entry name" value="HisK_dim/P_dom"/>
</dbReference>
<comment type="catalytic activity">
    <reaction evidence="1">
        <text>ATP + protein L-histidine = ADP + protein N-phospho-L-histidine.</text>
        <dbReference type="EC" id="2.7.13.3"/>
    </reaction>
</comment>
<reference evidence="24 25" key="1">
    <citation type="submission" date="2015-11" db="EMBL/GenBank/DDBJ databases">
        <title>Expanding the genomic diversity of Burkholderia species for the development of highly accurate diagnostics.</title>
        <authorList>
            <person name="Sahl J."/>
            <person name="Keim P."/>
            <person name="Wagner D."/>
        </authorList>
    </citation>
    <scope>NUCLEOTIDE SEQUENCE [LARGE SCALE GENOMIC DNA]</scope>
    <source>
        <strain evidence="24 25">MSMB1137WGS</strain>
    </source>
</reference>
<dbReference type="Gene3D" id="3.40.50.2300">
    <property type="match status" value="1"/>
</dbReference>
<keyword evidence="12" id="KW-0067">ATP-binding</keyword>
<dbReference type="AlphaFoldDB" id="A0AAW3N822"/>
<dbReference type="Pfam" id="PF02518">
    <property type="entry name" value="HATPase_c"/>
    <property type="match status" value="1"/>
</dbReference>
<dbReference type="RefSeq" id="WP_059931877.1">
    <property type="nucleotide sequence ID" value="NZ_LPDO01000114.1"/>
</dbReference>
<dbReference type="SUPFAM" id="SSF47226">
    <property type="entry name" value="Histidine-containing phosphotransfer domain, HPT domain"/>
    <property type="match status" value="1"/>
</dbReference>
<evidence type="ECO:0000256" key="8">
    <source>
        <dbReference type="ARBA" id="ARBA00022692"/>
    </source>
</evidence>
<evidence type="ECO:0000256" key="1">
    <source>
        <dbReference type="ARBA" id="ARBA00000085"/>
    </source>
</evidence>
<evidence type="ECO:0000256" key="19">
    <source>
        <dbReference type="PROSITE-ProRule" id="PRU00169"/>
    </source>
</evidence>
<dbReference type="EMBL" id="LPDO01000114">
    <property type="protein sequence ID" value="KVT47653.1"/>
    <property type="molecule type" value="Genomic_DNA"/>
</dbReference>
<dbReference type="CDD" id="cd16922">
    <property type="entry name" value="HATPase_EvgS-ArcB-TorS-like"/>
    <property type="match status" value="1"/>
</dbReference>
<dbReference type="CDD" id="cd00082">
    <property type="entry name" value="HisKA"/>
    <property type="match status" value="1"/>
</dbReference>
<dbReference type="Pfam" id="PF01627">
    <property type="entry name" value="Hpt"/>
    <property type="match status" value="1"/>
</dbReference>
<dbReference type="Gene3D" id="3.30.565.10">
    <property type="entry name" value="Histidine kinase-like ATPase, C-terminal domain"/>
    <property type="match status" value="1"/>
</dbReference>
<dbReference type="Gene3D" id="1.10.287.130">
    <property type="match status" value="1"/>
</dbReference>
<evidence type="ECO:0000256" key="3">
    <source>
        <dbReference type="ARBA" id="ARBA00012438"/>
    </source>
</evidence>
<keyword evidence="10" id="KW-0547">Nucleotide-binding</keyword>
<dbReference type="Pfam" id="PF00512">
    <property type="entry name" value="HisKA"/>
    <property type="match status" value="1"/>
</dbReference>
<comment type="subcellular location">
    <subcellularLocation>
        <location evidence="2">Cell inner membrane</location>
        <topology evidence="2">Multi-pass membrane protein</topology>
    </subcellularLocation>
</comment>
<keyword evidence="9" id="KW-0732">Signal</keyword>
<keyword evidence="15" id="KW-0843">Virulence</keyword>
<dbReference type="PROSITE" id="PS50110">
    <property type="entry name" value="RESPONSE_REGULATORY"/>
    <property type="match status" value="1"/>
</dbReference>
<evidence type="ECO:0000256" key="18">
    <source>
        <dbReference type="ARBA" id="ARBA00070152"/>
    </source>
</evidence>
<keyword evidence="13 21" id="KW-1133">Transmembrane helix</keyword>
<feature type="transmembrane region" description="Helical" evidence="21">
    <location>
        <begin position="350"/>
        <end position="374"/>
    </location>
</feature>
<feature type="region of interest" description="Disordered" evidence="20">
    <location>
        <begin position="768"/>
        <end position="795"/>
    </location>
</feature>
<evidence type="ECO:0000259" key="22">
    <source>
        <dbReference type="PROSITE" id="PS50109"/>
    </source>
</evidence>
<dbReference type="Proteomes" id="UP000056732">
    <property type="component" value="Unassembled WGS sequence"/>
</dbReference>
<dbReference type="SUPFAM" id="SSF52172">
    <property type="entry name" value="CheY-like"/>
    <property type="match status" value="1"/>
</dbReference>
<dbReference type="InterPro" id="IPR001789">
    <property type="entry name" value="Sig_transdc_resp-reg_receiver"/>
</dbReference>
<dbReference type="Gene3D" id="1.20.120.160">
    <property type="entry name" value="HPT domain"/>
    <property type="match status" value="1"/>
</dbReference>
<dbReference type="SUPFAM" id="SSF47384">
    <property type="entry name" value="Homodimeric domain of signal transducing histidine kinase"/>
    <property type="match status" value="1"/>
</dbReference>
<dbReference type="GO" id="GO:0005886">
    <property type="term" value="C:plasma membrane"/>
    <property type="evidence" value="ECO:0007669"/>
    <property type="project" value="UniProtKB-SubCell"/>
</dbReference>
<name>A0AAW3N822_9BURK</name>
<dbReference type="InterPro" id="IPR005467">
    <property type="entry name" value="His_kinase_dom"/>
</dbReference>
<keyword evidence="14" id="KW-0902">Two-component regulatory system</keyword>
<dbReference type="InterPro" id="IPR004358">
    <property type="entry name" value="Sig_transdc_His_kin-like_C"/>
</dbReference>